<dbReference type="PANTHER" id="PTHR46732">
    <property type="entry name" value="ATP-DEPENDENT PROTEASE LA (LON) DOMAIN PROTEIN"/>
    <property type="match status" value="1"/>
</dbReference>
<dbReference type="Gene3D" id="1.10.4060.10">
    <property type="entry name" value="BPP1347 like domain"/>
    <property type="match status" value="1"/>
</dbReference>
<gene>
    <name evidence="2" type="ORF">V6E02_03450</name>
</gene>
<dbReference type="PROSITE" id="PS51787">
    <property type="entry name" value="LON_N"/>
    <property type="match status" value="1"/>
</dbReference>
<dbReference type="InterPro" id="IPR003111">
    <property type="entry name" value="Lon_prtase_N"/>
</dbReference>
<accession>A0ABV0EC85</accession>
<dbReference type="RefSeq" id="WP_347307193.1">
    <property type="nucleotide sequence ID" value="NZ_JBAJEX010000002.1"/>
</dbReference>
<evidence type="ECO:0000313" key="2">
    <source>
        <dbReference type="EMBL" id="MEO1766270.1"/>
    </source>
</evidence>
<dbReference type="Pfam" id="PF02190">
    <property type="entry name" value="LON_substr_bdg"/>
    <property type="match status" value="1"/>
</dbReference>
<organism evidence="2 3">
    <name type="scientific">Thiobacter aerophilum</name>
    <dbReference type="NCBI Taxonomy" id="3121275"/>
    <lineage>
        <taxon>Bacteria</taxon>
        <taxon>Pseudomonadati</taxon>
        <taxon>Pseudomonadota</taxon>
        <taxon>Betaproteobacteria</taxon>
        <taxon>Burkholderiales</taxon>
        <taxon>Thiobacteraceae</taxon>
        <taxon>Thiobacter</taxon>
    </lineage>
</organism>
<feature type="domain" description="Lon N-terminal" evidence="1">
    <location>
        <begin position="24"/>
        <end position="211"/>
    </location>
</feature>
<dbReference type="Proteomes" id="UP001482231">
    <property type="component" value="Unassembled WGS sequence"/>
</dbReference>
<protein>
    <submittedName>
        <fullName evidence="2">LON peptidase substrate-binding domain-containing protein</fullName>
    </submittedName>
</protein>
<dbReference type="InterPro" id="IPR046336">
    <property type="entry name" value="Lon_prtase_N_sf"/>
</dbReference>
<keyword evidence="3" id="KW-1185">Reference proteome</keyword>
<comment type="caution">
    <text evidence="2">The sequence shown here is derived from an EMBL/GenBank/DDBJ whole genome shotgun (WGS) entry which is preliminary data.</text>
</comment>
<proteinExistence type="predicted"/>
<dbReference type="Gene3D" id="2.30.130.40">
    <property type="entry name" value="LON domain-like"/>
    <property type="match status" value="1"/>
</dbReference>
<dbReference type="PANTHER" id="PTHR46732:SF8">
    <property type="entry name" value="ATP-DEPENDENT PROTEASE LA (LON) DOMAIN PROTEIN"/>
    <property type="match status" value="1"/>
</dbReference>
<dbReference type="EMBL" id="JBAJEX010000002">
    <property type="protein sequence ID" value="MEO1766270.1"/>
    <property type="molecule type" value="Genomic_DNA"/>
</dbReference>
<dbReference type="SUPFAM" id="SSF88697">
    <property type="entry name" value="PUA domain-like"/>
    <property type="match status" value="1"/>
</dbReference>
<evidence type="ECO:0000259" key="1">
    <source>
        <dbReference type="PROSITE" id="PS51787"/>
    </source>
</evidence>
<reference evidence="2 3" key="1">
    <citation type="submission" date="2024-02" db="EMBL/GenBank/DDBJ databases">
        <title>New thermophilic sulfur-oxidizing bacteria from a hot springs of the Uzon caldera (Kamchatka, Russia).</title>
        <authorList>
            <person name="Dukat A.M."/>
            <person name="Elcheninov A.G."/>
            <person name="Frolov E.N."/>
        </authorList>
    </citation>
    <scope>NUCLEOTIDE SEQUENCE [LARGE SCALE GENOMIC DNA]</scope>
    <source>
        <strain evidence="2 3">AK1</strain>
    </source>
</reference>
<dbReference type="SMART" id="SM00464">
    <property type="entry name" value="LON"/>
    <property type="match status" value="1"/>
</dbReference>
<sequence>MLRKLRDRIVDYLQESAQGTPFDLPLFPLHTVLFPGGMLRLRVFEPRYMDMAKACLKADRPFGVCLIREGAEGGEAATPHAVGTTARITDWHMQAVGELHLTVVGGQRFQVLANQAQADGWVVAKARLLPVEPPLALPSKHAACADVLRAIVQQVGEERFQPPLAFDDAVWLGYRLAEMLPLKLAAKQSMLEMNDSRVRLEILHRFLGQQGLAT</sequence>
<name>A0ABV0EC85_9BURK</name>
<evidence type="ECO:0000313" key="3">
    <source>
        <dbReference type="Proteomes" id="UP001482231"/>
    </source>
</evidence>
<dbReference type="InterPro" id="IPR015947">
    <property type="entry name" value="PUA-like_sf"/>
</dbReference>